<dbReference type="Proteomes" id="UP001281147">
    <property type="component" value="Unassembled WGS sequence"/>
</dbReference>
<reference evidence="1" key="1">
    <citation type="submission" date="2023-07" db="EMBL/GenBank/DDBJ databases">
        <title>Black Yeasts Isolated from many extreme environments.</title>
        <authorList>
            <person name="Coleine C."/>
            <person name="Stajich J.E."/>
            <person name="Selbmann L."/>
        </authorList>
    </citation>
    <scope>NUCLEOTIDE SEQUENCE</scope>
    <source>
        <strain evidence="1">CCFEE 5714</strain>
    </source>
</reference>
<accession>A0ACC3NRM2</accession>
<dbReference type="EMBL" id="JAUTXU010000015">
    <property type="protein sequence ID" value="KAK3721947.1"/>
    <property type="molecule type" value="Genomic_DNA"/>
</dbReference>
<organism evidence="1 2">
    <name type="scientific">Vermiconidia calcicola</name>
    <dbReference type="NCBI Taxonomy" id="1690605"/>
    <lineage>
        <taxon>Eukaryota</taxon>
        <taxon>Fungi</taxon>
        <taxon>Dikarya</taxon>
        <taxon>Ascomycota</taxon>
        <taxon>Pezizomycotina</taxon>
        <taxon>Dothideomycetes</taxon>
        <taxon>Dothideomycetidae</taxon>
        <taxon>Mycosphaerellales</taxon>
        <taxon>Extremaceae</taxon>
        <taxon>Vermiconidia</taxon>
    </lineage>
</organism>
<comment type="caution">
    <text evidence="1">The sequence shown here is derived from an EMBL/GenBank/DDBJ whole genome shotgun (WGS) entry which is preliminary data.</text>
</comment>
<name>A0ACC3NRM2_9PEZI</name>
<keyword evidence="2" id="KW-1185">Reference proteome</keyword>
<sequence>MKLTVVVSLIAQIIAKLTSATIRHVTGTSPTAKKWDYRTLVTMTIFRVVFVGTMLQGVTLGQLQAFTTKDKEIRGKMWVAKATIRSPNDKDTDMRESVFEAIEELNLSTAPLQYTKPALAEGGLQVEWTGVRSGVGDKEPLPDISEDEKYQGLMSDPARTSKVTILYFHGGAFMMSGVATYREFVTKIAENAGGRVCNVAYRLAPVHAFPSQLLDGLMVYLSLLYPPPGSMHEAVPANEIVFAGDSAGANLCFAIVQLVLQLQRSSSNNDKQATLRFWDKNVTIPLPAGIAVTAPPFDMSTSLPSHKKNAAFDYLVPFEKVFPLIAPDAIWPTNPPRGDVYCDLSLFDHPLVSPITASSWAGAPPIWISVGQEAIADDSLFVAKTMSEEGVIVQLEQSEAMPHGFAIMLQRLAAAKESIANWGNFCRNCVEKPEALATRAVWVKVNGTQDEIDITKVTELGYGEVRGLMEVGKKRRHEFLEAQKW</sequence>
<proteinExistence type="predicted"/>
<evidence type="ECO:0000313" key="1">
    <source>
        <dbReference type="EMBL" id="KAK3721947.1"/>
    </source>
</evidence>
<gene>
    <name evidence="1" type="ORF">LTR37_002763</name>
</gene>
<protein>
    <submittedName>
        <fullName evidence="1">Uncharacterized protein</fullName>
    </submittedName>
</protein>
<evidence type="ECO:0000313" key="2">
    <source>
        <dbReference type="Proteomes" id="UP001281147"/>
    </source>
</evidence>